<proteinExistence type="predicted"/>
<accession>A0ABD3AZ40</accession>
<dbReference type="PANTHER" id="PTHR11921:SF29">
    <property type="entry name" value="SUCCINATE DEHYDROGENASE [UBIQUINONE] IRON-SULFUR SUBUNIT, MITOCHONDRIAL"/>
    <property type="match status" value="1"/>
</dbReference>
<feature type="compositionally biased region" description="Basic residues" evidence="1">
    <location>
        <begin position="87"/>
        <end position="104"/>
    </location>
</feature>
<protein>
    <submittedName>
        <fullName evidence="2">Uncharacterized protein</fullName>
    </submittedName>
</protein>
<gene>
    <name evidence="2" type="ORF">ACH5RR_004983</name>
</gene>
<evidence type="ECO:0000313" key="2">
    <source>
        <dbReference type="EMBL" id="KAL3536522.1"/>
    </source>
</evidence>
<evidence type="ECO:0000256" key="1">
    <source>
        <dbReference type="SAM" id="MobiDB-lite"/>
    </source>
</evidence>
<reference evidence="2 3" key="1">
    <citation type="submission" date="2024-11" db="EMBL/GenBank/DDBJ databases">
        <title>A near-complete genome assembly of Cinchona calisaya.</title>
        <authorList>
            <person name="Lian D.C."/>
            <person name="Zhao X.W."/>
            <person name="Wei L."/>
        </authorList>
    </citation>
    <scope>NUCLEOTIDE SEQUENCE [LARGE SCALE GENOMIC DNA]</scope>
    <source>
        <tissue evidence="2">Nenye</tissue>
    </source>
</reference>
<dbReference type="InterPro" id="IPR050573">
    <property type="entry name" value="SDH/FRD_Iron-Sulfur"/>
</dbReference>
<dbReference type="EMBL" id="JBJUIK010000002">
    <property type="protein sequence ID" value="KAL3536522.1"/>
    <property type="molecule type" value="Genomic_DNA"/>
</dbReference>
<name>A0ABD3AZ40_9GENT</name>
<comment type="caution">
    <text evidence="2">The sequence shown here is derived from an EMBL/GenBank/DDBJ whole genome shotgun (WGS) entry which is preliminary data.</text>
</comment>
<dbReference type="Proteomes" id="UP001630127">
    <property type="component" value="Unassembled WGS sequence"/>
</dbReference>
<dbReference type="InterPro" id="IPR012675">
    <property type="entry name" value="Beta-grasp_dom_sf"/>
</dbReference>
<evidence type="ECO:0000313" key="3">
    <source>
        <dbReference type="Proteomes" id="UP001630127"/>
    </source>
</evidence>
<dbReference type="PANTHER" id="PTHR11921">
    <property type="entry name" value="SUCCINATE DEHYDROGENASE IRON-SULFUR PROTEIN"/>
    <property type="match status" value="1"/>
</dbReference>
<dbReference type="Gene3D" id="3.10.20.30">
    <property type="match status" value="1"/>
</dbReference>
<dbReference type="AlphaFoldDB" id="A0ABD3AZ40"/>
<keyword evidence="3" id="KW-1185">Reference proteome</keyword>
<organism evidence="2 3">
    <name type="scientific">Cinchona calisaya</name>
    <dbReference type="NCBI Taxonomy" id="153742"/>
    <lineage>
        <taxon>Eukaryota</taxon>
        <taxon>Viridiplantae</taxon>
        <taxon>Streptophyta</taxon>
        <taxon>Embryophyta</taxon>
        <taxon>Tracheophyta</taxon>
        <taxon>Spermatophyta</taxon>
        <taxon>Magnoliopsida</taxon>
        <taxon>eudicotyledons</taxon>
        <taxon>Gunneridae</taxon>
        <taxon>Pentapetalae</taxon>
        <taxon>asterids</taxon>
        <taxon>lamiids</taxon>
        <taxon>Gentianales</taxon>
        <taxon>Rubiaceae</taxon>
        <taxon>Cinchonoideae</taxon>
        <taxon>Cinchoneae</taxon>
        <taxon>Cinchona</taxon>
    </lineage>
</organism>
<feature type="region of interest" description="Disordered" evidence="1">
    <location>
        <begin position="83"/>
        <end position="121"/>
    </location>
</feature>
<feature type="compositionally biased region" description="Polar residues" evidence="1">
    <location>
        <begin position="109"/>
        <end position="118"/>
    </location>
</feature>
<sequence length="244" mass="27873">MEQLLGQSIKVSSRSFQQAKSTRKQIAWNNWSAFLIPLDSLIFKCQTLAIIKSESSSALTAIGLVRQAIQRFQSLAQAARWLTNSPTHRRPKRSQRIQRQRVAKVARPSKSTDGTRQSPKARDVRLQIGLKKCGPMVLDGLIKIKNEVLACLTKIDSRSGSAITITPLAHIFAIKDLVVDTINFYNQYKSIQPWLERDGCIMKTRENNRKRRMRKLPSINQNWYSSRHGSCFLTHSKSFVCLIY</sequence>